<sequence length="101" mass="11385">MYQFLVSFTVQPAHRDDFIRAARKVARDSMANEPGSARFELLQDEKDAHTLYLNEVYTDALAFETHAGGPYFGEFFAEVSDYAEGPTWLMRGNLIEGETAA</sequence>
<dbReference type="Pfam" id="PF03992">
    <property type="entry name" value="ABM"/>
    <property type="match status" value="1"/>
</dbReference>
<dbReference type="InterPro" id="IPR011008">
    <property type="entry name" value="Dimeric_a/b-barrel"/>
</dbReference>
<dbReference type="SUPFAM" id="SSF54909">
    <property type="entry name" value="Dimeric alpha+beta barrel"/>
    <property type="match status" value="1"/>
</dbReference>
<feature type="domain" description="ABM" evidence="1">
    <location>
        <begin position="2"/>
        <end position="94"/>
    </location>
</feature>
<gene>
    <name evidence="2" type="ORF">GCM10011583_42350</name>
</gene>
<proteinExistence type="predicted"/>
<dbReference type="PANTHER" id="PTHR33336:SF1">
    <property type="entry name" value="(4S)-4-HYDROXY-5-PHOSPHONOOXYPENTANE-2,3-DIONE ISOMERASE"/>
    <property type="match status" value="1"/>
</dbReference>
<evidence type="ECO:0000313" key="2">
    <source>
        <dbReference type="EMBL" id="GGK06196.1"/>
    </source>
</evidence>
<dbReference type="EMBL" id="BMMV01000013">
    <property type="protein sequence ID" value="GGK06196.1"/>
    <property type="molecule type" value="Genomic_DNA"/>
</dbReference>
<keyword evidence="3" id="KW-1185">Reference proteome</keyword>
<protein>
    <recommendedName>
        <fullName evidence="1">ABM domain-containing protein</fullName>
    </recommendedName>
</protein>
<dbReference type="RefSeq" id="WP_189109088.1">
    <property type="nucleotide sequence ID" value="NZ_BMMV01000013.1"/>
</dbReference>
<dbReference type="InterPro" id="IPR050744">
    <property type="entry name" value="AI-2_Isomerase_LsrG"/>
</dbReference>
<organism evidence="2 3">
    <name type="scientific">Streptomyces camponoticapitis</name>
    <dbReference type="NCBI Taxonomy" id="1616125"/>
    <lineage>
        <taxon>Bacteria</taxon>
        <taxon>Bacillati</taxon>
        <taxon>Actinomycetota</taxon>
        <taxon>Actinomycetes</taxon>
        <taxon>Kitasatosporales</taxon>
        <taxon>Streptomycetaceae</taxon>
        <taxon>Streptomyces</taxon>
    </lineage>
</organism>
<comment type="caution">
    <text evidence="2">The sequence shown here is derived from an EMBL/GenBank/DDBJ whole genome shotgun (WGS) entry which is preliminary data.</text>
</comment>
<name>A0ABQ2EC39_9ACTN</name>
<dbReference type="InterPro" id="IPR007138">
    <property type="entry name" value="ABM_dom"/>
</dbReference>
<dbReference type="PROSITE" id="PS51725">
    <property type="entry name" value="ABM"/>
    <property type="match status" value="1"/>
</dbReference>
<dbReference type="Gene3D" id="3.30.70.100">
    <property type="match status" value="1"/>
</dbReference>
<evidence type="ECO:0000313" key="3">
    <source>
        <dbReference type="Proteomes" id="UP000660265"/>
    </source>
</evidence>
<dbReference type="PANTHER" id="PTHR33336">
    <property type="entry name" value="QUINOL MONOOXYGENASE YGIN-RELATED"/>
    <property type="match status" value="1"/>
</dbReference>
<reference evidence="3" key="1">
    <citation type="journal article" date="2019" name="Int. J. Syst. Evol. Microbiol.">
        <title>The Global Catalogue of Microorganisms (GCM) 10K type strain sequencing project: providing services to taxonomists for standard genome sequencing and annotation.</title>
        <authorList>
            <consortium name="The Broad Institute Genomics Platform"/>
            <consortium name="The Broad Institute Genome Sequencing Center for Infectious Disease"/>
            <person name="Wu L."/>
            <person name="Ma J."/>
        </authorList>
    </citation>
    <scope>NUCLEOTIDE SEQUENCE [LARGE SCALE GENOMIC DNA]</scope>
    <source>
        <strain evidence="3">CGMCC 4.7275</strain>
    </source>
</reference>
<dbReference type="Proteomes" id="UP000660265">
    <property type="component" value="Unassembled WGS sequence"/>
</dbReference>
<evidence type="ECO:0000259" key="1">
    <source>
        <dbReference type="PROSITE" id="PS51725"/>
    </source>
</evidence>
<accession>A0ABQ2EC39</accession>